<feature type="binding site" evidence="7">
    <location>
        <position position="379"/>
    </location>
    <ligand>
        <name>Zn(2+)</name>
        <dbReference type="ChEBI" id="CHEBI:29105"/>
        <label>2</label>
    </ligand>
</feature>
<evidence type="ECO:0000313" key="10">
    <source>
        <dbReference type="Proteomes" id="UP000247922"/>
    </source>
</evidence>
<dbReference type="PANTHER" id="PTHR32494:SF19">
    <property type="entry name" value="ALLANTOATE DEIMINASE-RELATED"/>
    <property type="match status" value="1"/>
</dbReference>
<dbReference type="InterPro" id="IPR002933">
    <property type="entry name" value="Peptidase_M20"/>
</dbReference>
<dbReference type="Gene3D" id="3.40.630.10">
    <property type="entry name" value="Zn peptidases"/>
    <property type="match status" value="1"/>
</dbReference>
<evidence type="ECO:0000256" key="3">
    <source>
        <dbReference type="ARBA" id="ARBA00011738"/>
    </source>
</evidence>
<dbReference type="InterPro" id="IPR011650">
    <property type="entry name" value="Peptidase_M20_dimer"/>
</dbReference>
<feature type="domain" description="Peptidase M20 dimerisation" evidence="8">
    <location>
        <begin position="209"/>
        <end position="304"/>
    </location>
</feature>
<dbReference type="Pfam" id="PF01546">
    <property type="entry name" value="Peptidase_M20"/>
    <property type="match status" value="1"/>
</dbReference>
<gene>
    <name evidence="9" type="ORF">DES38_1098</name>
</gene>
<dbReference type="GO" id="GO:0016813">
    <property type="term" value="F:hydrolase activity, acting on carbon-nitrogen (but not peptide) bonds, in linear amidines"/>
    <property type="evidence" value="ECO:0007669"/>
    <property type="project" value="InterPro"/>
</dbReference>
<comment type="caution">
    <text evidence="9">The sequence shown here is derived from an EMBL/GenBank/DDBJ whole genome shotgun (WGS) entry which is preliminary data.</text>
</comment>
<accession>A0A2V3W6K9</accession>
<dbReference type="EMBL" id="QJJR01000009">
    <property type="protein sequence ID" value="PXW89772.1"/>
    <property type="molecule type" value="Genomic_DNA"/>
</dbReference>
<comment type="subunit">
    <text evidence="3">Homodimer.</text>
</comment>
<dbReference type="PANTHER" id="PTHR32494">
    <property type="entry name" value="ALLANTOATE DEIMINASE-RELATED"/>
    <property type="match status" value="1"/>
</dbReference>
<keyword evidence="10" id="KW-1185">Reference proteome</keyword>
<evidence type="ECO:0000259" key="8">
    <source>
        <dbReference type="Pfam" id="PF07687"/>
    </source>
</evidence>
<comment type="similarity">
    <text evidence="2">Belongs to the peptidase M20 family.</text>
</comment>
<evidence type="ECO:0000256" key="4">
    <source>
        <dbReference type="ARBA" id="ARBA00022723"/>
    </source>
</evidence>
<dbReference type="Gene3D" id="3.30.70.360">
    <property type="match status" value="1"/>
</dbReference>
<feature type="binding site" evidence="7">
    <location>
        <position position="89"/>
    </location>
    <ligand>
        <name>Zn(2+)</name>
        <dbReference type="ChEBI" id="CHEBI:29105"/>
        <label>2</label>
    </ligand>
</feature>
<protein>
    <submittedName>
        <fullName evidence="9">Allantoate deiminase</fullName>
    </submittedName>
</protein>
<dbReference type="Pfam" id="PF07687">
    <property type="entry name" value="M20_dimer"/>
    <property type="match status" value="1"/>
</dbReference>
<feature type="binding site" evidence="7">
    <location>
        <position position="188"/>
    </location>
    <ligand>
        <name>Zn(2+)</name>
        <dbReference type="ChEBI" id="CHEBI:29105"/>
        <label>1</label>
    </ligand>
</feature>
<dbReference type="CDD" id="cd03884">
    <property type="entry name" value="M20_bAS"/>
    <property type="match status" value="1"/>
</dbReference>
<keyword evidence="4 7" id="KW-0479">Metal-binding</keyword>
<dbReference type="PIRSF" id="PIRSF001235">
    <property type="entry name" value="Amidase_carbamoylase"/>
    <property type="match status" value="1"/>
</dbReference>
<dbReference type="InterPro" id="IPR010158">
    <property type="entry name" value="Amidase_Cbmase"/>
</dbReference>
<evidence type="ECO:0000256" key="5">
    <source>
        <dbReference type="ARBA" id="ARBA00022801"/>
    </source>
</evidence>
<dbReference type="NCBIfam" id="TIGR01879">
    <property type="entry name" value="hydantase"/>
    <property type="match status" value="1"/>
</dbReference>
<dbReference type="RefSeq" id="WP_110251638.1">
    <property type="nucleotide sequence ID" value="NZ_QJJR01000009.1"/>
</dbReference>
<sequence length="410" mass="45119">MINKQRLLDDIEALATFTDQTPGVTRLSFTQNEQKAKQYLKDQALVSDLIVREDAVGNLYMRYEQHDDTLKTVLIGSHIDSVIHGGKYDGALGVLTGLELLRTFKANQQTLPFHLEVVAFTDEEGARFKTGMIGSRAAIGQLEKQELEATDMNGLSLEQAMVLEGYQPERMQEVQLNPDEYLAYLEVHIEQGKVLEKQALPVGVVAGIVGLRWYEIMVTGEAGHAGATPMADRTDPLIAASRFMLELDEWVRTIPDAVLTFGQIKVDPGSINVIPEAVTFSVDARALDEETLIALETRIEQAMVRLEEKTGVKVKRTPLDIAPPVKMDERVMALLSSAIEQSGFKATTLSSGAGHDAMHMASVMPSGLLFVRTKDGHSHRPDETIADEDVVTAAEVLYQAVQSLDPETFS</sequence>
<dbReference type="SUPFAM" id="SSF55031">
    <property type="entry name" value="Bacterial exopeptidase dimerisation domain"/>
    <property type="match status" value="1"/>
</dbReference>
<dbReference type="Proteomes" id="UP000247922">
    <property type="component" value="Unassembled WGS sequence"/>
</dbReference>
<evidence type="ECO:0000313" key="9">
    <source>
        <dbReference type="EMBL" id="PXW89772.1"/>
    </source>
</evidence>
<proteinExistence type="inferred from homology"/>
<keyword evidence="7" id="KW-0862">Zinc</keyword>
<feature type="binding site" evidence="7">
    <location>
        <position position="124"/>
    </location>
    <ligand>
        <name>Zn(2+)</name>
        <dbReference type="ChEBI" id="CHEBI:29105"/>
        <label>2</label>
    </ligand>
</feature>
<dbReference type="OrthoDB" id="9808195at2"/>
<dbReference type="NCBIfam" id="NF006771">
    <property type="entry name" value="PRK09290.1-5"/>
    <property type="match status" value="1"/>
</dbReference>
<dbReference type="GO" id="GO:0046872">
    <property type="term" value="F:metal ion binding"/>
    <property type="evidence" value="ECO:0007669"/>
    <property type="project" value="UniProtKB-KW"/>
</dbReference>
<dbReference type="SUPFAM" id="SSF53187">
    <property type="entry name" value="Zn-dependent exopeptidases"/>
    <property type="match status" value="1"/>
</dbReference>
<evidence type="ECO:0000256" key="6">
    <source>
        <dbReference type="ARBA" id="ARBA00023211"/>
    </source>
</evidence>
<feature type="binding site" evidence="7">
    <location>
        <position position="78"/>
    </location>
    <ligand>
        <name>Zn(2+)</name>
        <dbReference type="ChEBI" id="CHEBI:29105"/>
        <label>1</label>
    </ligand>
</feature>
<keyword evidence="6" id="KW-0464">Manganese</keyword>
<evidence type="ECO:0000256" key="7">
    <source>
        <dbReference type="PIRSR" id="PIRSR001235-1"/>
    </source>
</evidence>
<comment type="cofactor">
    <cofactor evidence="7">
        <name>Zn(2+)</name>
        <dbReference type="ChEBI" id="CHEBI:29105"/>
    </cofactor>
    <text evidence="7">Binds 2 Zn(2+) ions per subunit.</text>
</comment>
<organism evidence="9 10">
    <name type="scientific">Streptohalobacillus salinus</name>
    <dbReference type="NCBI Taxonomy" id="621096"/>
    <lineage>
        <taxon>Bacteria</taxon>
        <taxon>Bacillati</taxon>
        <taxon>Bacillota</taxon>
        <taxon>Bacilli</taxon>
        <taxon>Bacillales</taxon>
        <taxon>Bacillaceae</taxon>
        <taxon>Streptohalobacillus</taxon>
    </lineage>
</organism>
<dbReference type="InterPro" id="IPR036264">
    <property type="entry name" value="Bact_exopeptidase_dim_dom"/>
</dbReference>
<evidence type="ECO:0000256" key="1">
    <source>
        <dbReference type="ARBA" id="ARBA00001936"/>
    </source>
</evidence>
<dbReference type="AlphaFoldDB" id="A0A2V3W6K9"/>
<comment type="cofactor">
    <cofactor evidence="1">
        <name>Mn(2+)</name>
        <dbReference type="ChEBI" id="CHEBI:29035"/>
    </cofactor>
</comment>
<feature type="binding site" evidence="7">
    <location>
        <position position="89"/>
    </location>
    <ligand>
        <name>Zn(2+)</name>
        <dbReference type="ChEBI" id="CHEBI:29105"/>
        <label>1</label>
    </ligand>
</feature>
<name>A0A2V3W6K9_9BACI</name>
<keyword evidence="5" id="KW-0378">Hydrolase</keyword>
<evidence type="ECO:0000256" key="2">
    <source>
        <dbReference type="ARBA" id="ARBA00006153"/>
    </source>
</evidence>
<reference evidence="9 10" key="1">
    <citation type="submission" date="2018-05" db="EMBL/GenBank/DDBJ databases">
        <title>Genomic Encyclopedia of Type Strains, Phase IV (KMG-IV): sequencing the most valuable type-strain genomes for metagenomic binning, comparative biology and taxonomic classification.</title>
        <authorList>
            <person name="Goeker M."/>
        </authorList>
    </citation>
    <scope>NUCLEOTIDE SEQUENCE [LARGE SCALE GENOMIC DNA]</scope>
    <source>
        <strain evidence="9 10">DSM 22440</strain>
    </source>
</reference>